<comment type="function">
    <text evidence="9">Catalyzes the transfer of an acyl chain from an acyl-[acyl-carrier-protein] (ACP) to a Kdo(2)-lipid IV(A) to form a Kdo(2)-(acyl)-lipid IV(A).</text>
</comment>
<keyword evidence="7 9" id="KW-0472">Membrane</keyword>
<organism evidence="10 11">
    <name type="scientific">Idiomarina xiamenensis 10-D-4</name>
    <dbReference type="NCBI Taxonomy" id="740709"/>
    <lineage>
        <taxon>Bacteria</taxon>
        <taxon>Pseudomonadati</taxon>
        <taxon>Pseudomonadota</taxon>
        <taxon>Gammaproteobacteria</taxon>
        <taxon>Alteromonadales</taxon>
        <taxon>Idiomarinaceae</taxon>
        <taxon>Idiomarina</taxon>
    </lineage>
</organism>
<dbReference type="EMBL" id="AMRG01000008">
    <property type="protein sequence ID" value="EKE83698.1"/>
    <property type="molecule type" value="Genomic_DNA"/>
</dbReference>
<dbReference type="PANTHER" id="PTHR30606">
    <property type="entry name" value="LIPID A BIOSYNTHESIS LAUROYL ACYLTRANSFERASE"/>
    <property type="match status" value="1"/>
</dbReference>
<dbReference type="STRING" id="740709.A10D4_07615"/>
<name>K2K7S7_9GAMM</name>
<dbReference type="GO" id="GO:0036104">
    <property type="term" value="P:Kdo2-lipid A biosynthetic process"/>
    <property type="evidence" value="ECO:0007669"/>
    <property type="project" value="UniProtKB-UniRule"/>
</dbReference>
<comment type="caution">
    <text evidence="10">The sequence shown here is derived from an EMBL/GenBank/DDBJ whole genome shotgun (WGS) entry which is preliminary data.</text>
</comment>
<evidence type="ECO:0000256" key="4">
    <source>
        <dbReference type="ARBA" id="ARBA00022692"/>
    </source>
</evidence>
<dbReference type="Proteomes" id="UP000014115">
    <property type="component" value="Unassembled WGS sequence"/>
</dbReference>
<dbReference type="RefSeq" id="WP_008488739.1">
    <property type="nucleotide sequence ID" value="NZ_AMRG01000008.1"/>
</dbReference>
<evidence type="ECO:0000256" key="1">
    <source>
        <dbReference type="ARBA" id="ARBA00022475"/>
    </source>
</evidence>
<evidence type="ECO:0000313" key="11">
    <source>
        <dbReference type="Proteomes" id="UP000014115"/>
    </source>
</evidence>
<evidence type="ECO:0000256" key="5">
    <source>
        <dbReference type="ARBA" id="ARBA00022985"/>
    </source>
</evidence>
<gene>
    <name evidence="9" type="primary">lpxL</name>
    <name evidence="10" type="ORF">A10D4_07615</name>
</gene>
<dbReference type="eggNOG" id="COG1560">
    <property type="taxonomic scope" value="Bacteria"/>
</dbReference>
<comment type="pathway">
    <text evidence="9">Bacterial outer membrane biogenesis; lipopolysaccharide biosynthesis.</text>
</comment>
<comment type="pathway">
    <text evidence="9">Glycolipid biosynthesis; KDO(2)-lipid A biosynthesis; KDO(2)-lipid A from CMP-3-deoxy-D-manno-octulosonate and lipid IV(A): step 3/4.</text>
</comment>
<dbReference type="GO" id="GO:0005886">
    <property type="term" value="C:plasma membrane"/>
    <property type="evidence" value="ECO:0007669"/>
    <property type="project" value="UniProtKB-SubCell"/>
</dbReference>
<dbReference type="Pfam" id="PF03279">
    <property type="entry name" value="Lip_A_acyltrans"/>
    <property type="match status" value="1"/>
</dbReference>
<dbReference type="InterPro" id="IPR004960">
    <property type="entry name" value="LipA_acyltrans"/>
</dbReference>
<proteinExistence type="inferred from homology"/>
<dbReference type="PIRSF" id="PIRSF026649">
    <property type="entry name" value="MsbB"/>
    <property type="match status" value="1"/>
</dbReference>
<dbReference type="AlphaFoldDB" id="K2K7S7"/>
<evidence type="ECO:0000256" key="6">
    <source>
        <dbReference type="ARBA" id="ARBA00022989"/>
    </source>
</evidence>
<evidence type="ECO:0000256" key="2">
    <source>
        <dbReference type="ARBA" id="ARBA00022519"/>
    </source>
</evidence>
<sequence length="308" mass="35607">MINKPRFSINLLAPKYWLTWLGVIILYVISWLPYRLQIGLGKGLGLLFYKLVPKRADIARRNLSLSFPDKSHSDIETMTRENMINTGIAFFETGMAWWWPTWRVKRKMHVHNLHYVEQAQAEGKGILMLLFHFLSLEMQARIQGYICPGVGLYRPHNNAVMEFLQTRGRARANKYMVKRTDVRGMLKALRGGDICGYLPDQDYGRKRSVFVPFFAVPDASTTTGTAMFAGAANCAVIPTSCKRREDYSGYDLVYYPPLSEFPSGDDELDARQVNQAVETAIMHAPTQYLWVHRRFKTRPQEDMDDYYR</sequence>
<reference evidence="10 11" key="1">
    <citation type="journal article" date="2012" name="J. Bacteriol.">
        <title>Genome Sequence of Idiomarina xiamenensis Type Strain 10-D-4.</title>
        <authorList>
            <person name="Lai Q."/>
            <person name="Wang L."/>
            <person name="Wang W."/>
            <person name="Shao Z."/>
        </authorList>
    </citation>
    <scope>NUCLEOTIDE SEQUENCE [LARGE SCALE GENOMIC DNA]</scope>
    <source>
        <strain evidence="10 11">10-D-4</strain>
    </source>
</reference>
<keyword evidence="4 9" id="KW-0812">Transmembrane</keyword>
<keyword evidence="6 9" id="KW-1133">Transmembrane helix</keyword>
<feature type="transmembrane region" description="Helical" evidence="9">
    <location>
        <begin position="16"/>
        <end position="34"/>
    </location>
</feature>
<dbReference type="EC" id="2.3.1.241" evidence="9"/>
<evidence type="ECO:0000256" key="7">
    <source>
        <dbReference type="ARBA" id="ARBA00023136"/>
    </source>
</evidence>
<keyword evidence="3 9" id="KW-0808">Transferase</keyword>
<protein>
    <recommendedName>
        <fullName evidence="9">Lipid A biosynthesis acyltransferase</fullName>
        <ecNumber evidence="9">2.3.1.241</ecNumber>
    </recommendedName>
    <alternativeName>
        <fullName evidence="9">Kdo(2)-lipid IV(A) acyltransferase</fullName>
    </alternativeName>
</protein>
<dbReference type="HAMAP" id="MF_01942">
    <property type="entry name" value="Lipid_A_LpxL_LpxP"/>
    <property type="match status" value="1"/>
</dbReference>
<evidence type="ECO:0000313" key="10">
    <source>
        <dbReference type="EMBL" id="EKE83698.1"/>
    </source>
</evidence>
<dbReference type="NCBIfam" id="TIGR02207">
    <property type="entry name" value="lipid_A_htrB"/>
    <property type="match status" value="1"/>
</dbReference>
<comment type="similarity">
    <text evidence="9">Belongs to the LpxL/LpxM/LpxP family.</text>
</comment>
<keyword evidence="2 9" id="KW-0997">Cell inner membrane</keyword>
<dbReference type="GO" id="GO:0009103">
    <property type="term" value="P:lipopolysaccharide biosynthetic process"/>
    <property type="evidence" value="ECO:0007669"/>
    <property type="project" value="UniProtKB-UniRule"/>
</dbReference>
<feature type="short sequence motif" description="HXXXXD motif" evidence="9">
    <location>
        <begin position="132"/>
        <end position="137"/>
    </location>
</feature>
<dbReference type="OrthoDB" id="9803456at2"/>
<dbReference type="GO" id="GO:0008913">
    <property type="term" value="F:Kdo2-lipid IVA acyltransferase activity"/>
    <property type="evidence" value="ECO:0007669"/>
    <property type="project" value="UniProtKB-EC"/>
</dbReference>
<dbReference type="InterPro" id="IPR011920">
    <property type="entry name" value="Lipid_A_LpxL_LpxP"/>
</dbReference>
<keyword evidence="8 9" id="KW-0012">Acyltransferase</keyword>
<dbReference type="PATRIC" id="fig|740709.3.peg.1548"/>
<dbReference type="PANTHER" id="PTHR30606:SF9">
    <property type="entry name" value="LIPID A BIOSYNTHESIS LAUROYLTRANSFERASE"/>
    <property type="match status" value="1"/>
</dbReference>
<dbReference type="GO" id="GO:0009245">
    <property type="term" value="P:lipid A biosynthetic process"/>
    <property type="evidence" value="ECO:0007669"/>
    <property type="project" value="InterPro"/>
</dbReference>
<dbReference type="NCBIfam" id="NF005340">
    <property type="entry name" value="PRK06860.1"/>
    <property type="match status" value="1"/>
</dbReference>
<comment type="subcellular location">
    <subcellularLocation>
        <location evidence="9">Cell inner membrane</location>
        <topology evidence="9">Single-pass membrane protein</topology>
    </subcellularLocation>
</comment>
<keyword evidence="11" id="KW-1185">Reference proteome</keyword>
<accession>K2K7S7</accession>
<dbReference type="CDD" id="cd07984">
    <property type="entry name" value="LPLAT_LABLAT-like"/>
    <property type="match status" value="1"/>
</dbReference>
<keyword evidence="1 9" id="KW-1003">Cell membrane</keyword>
<keyword evidence="5 9" id="KW-0448">Lipopolysaccharide biosynthesis</keyword>
<evidence type="ECO:0000256" key="9">
    <source>
        <dbReference type="HAMAP-Rule" id="MF_01942"/>
    </source>
</evidence>
<evidence type="ECO:0000256" key="3">
    <source>
        <dbReference type="ARBA" id="ARBA00022679"/>
    </source>
</evidence>
<dbReference type="UniPathway" id="UPA00360">
    <property type="reaction ID" value="UER00485"/>
</dbReference>
<comment type="catalytic activity">
    <reaction evidence="9">
        <text>an alpha-Kdo-(2-&gt;4)-alpha-Kdo-(2-&gt;6)-lipid IVA + a fatty acyl-[ACP] = an alpha-Kdo-(2-&gt;4)-alpha-Kdo-(2-&gt;6)-(acyl)-lipid IVA + holo-[ACP]</text>
        <dbReference type="Rhea" id="RHEA:69396"/>
        <dbReference type="Rhea" id="RHEA-COMP:9685"/>
        <dbReference type="Rhea" id="RHEA-COMP:14125"/>
        <dbReference type="ChEBI" id="CHEBI:64479"/>
        <dbReference type="ChEBI" id="CHEBI:138651"/>
        <dbReference type="ChEBI" id="CHEBI:176429"/>
        <dbReference type="ChEBI" id="CHEBI:176430"/>
        <dbReference type="EC" id="2.3.1.241"/>
    </reaction>
</comment>
<evidence type="ECO:0000256" key="8">
    <source>
        <dbReference type="ARBA" id="ARBA00023315"/>
    </source>
</evidence>
<dbReference type="UniPathway" id="UPA00030"/>